<evidence type="ECO:0000256" key="3">
    <source>
        <dbReference type="ARBA" id="ARBA00022475"/>
    </source>
</evidence>
<sequence length="266" mass="29515">MTANAPAPKLQVRDLHKSFTTPAGVVPVLDGISLDARSGEFISIIGPSGCGKSTLFNILTGLLSHDAGTIALDGQQLRDLRGRVGYMLQRDLLMPWRTVLDNVIVGLEVRGTPRRQSIEQAREYLHTFGLLQFQDSYPKALSGGMRQRVALARTLLPDPDVLLLDEPFSALDYQTRLFLETMLVETVSRKGKTVVLVTHDIDEAIALSERIFVLSARPGRLKSEHRIQLDTRSPLEARHDPRFSGYFDLLCQELDIQTGQAEKVAA</sequence>
<dbReference type="InterPro" id="IPR003439">
    <property type="entry name" value="ABC_transporter-like_ATP-bd"/>
</dbReference>
<dbReference type="OrthoDB" id="8683598at2"/>
<evidence type="ECO:0000256" key="4">
    <source>
        <dbReference type="ARBA" id="ARBA00022741"/>
    </source>
</evidence>
<reference evidence="7 9" key="1">
    <citation type="submission" date="2016-06" db="EMBL/GenBank/DDBJ databases">
        <authorList>
            <person name="Kjaerup R.B."/>
            <person name="Dalgaard T.S."/>
            <person name="Juul-Madsen H.R."/>
        </authorList>
    </citation>
    <scope>NUCLEOTIDE SEQUENCE [LARGE SCALE GENOMIC DNA]</scope>
    <source>
        <strain evidence="7">Orrdi1</strain>
    </source>
</reference>
<evidence type="ECO:0000256" key="5">
    <source>
        <dbReference type="ARBA" id="ARBA00022840"/>
    </source>
</evidence>
<comment type="similarity">
    <text evidence="1">Belongs to the ABC transporter superfamily.</text>
</comment>
<keyword evidence="4" id="KW-0547">Nucleotide-binding</keyword>
<feature type="domain" description="ABC transporter" evidence="6">
    <location>
        <begin position="10"/>
        <end position="241"/>
    </location>
</feature>
<dbReference type="InterPro" id="IPR003593">
    <property type="entry name" value="AAA+_ATPase"/>
</dbReference>
<dbReference type="Pfam" id="PF00005">
    <property type="entry name" value="ABC_tran"/>
    <property type="match status" value="1"/>
</dbReference>
<dbReference type="InterPro" id="IPR027417">
    <property type="entry name" value="P-loop_NTPase"/>
</dbReference>
<dbReference type="PROSITE" id="PS50893">
    <property type="entry name" value="ABC_TRANSPORTER_2"/>
    <property type="match status" value="1"/>
</dbReference>
<evidence type="ECO:0000313" key="8">
    <source>
        <dbReference type="EMBL" id="SOE51138.1"/>
    </source>
</evidence>
<dbReference type="SMART" id="SM00382">
    <property type="entry name" value="AAA"/>
    <property type="match status" value="1"/>
</dbReference>
<dbReference type="PANTHER" id="PTHR42788:SF2">
    <property type="entry name" value="ABC TRANSPORTER ATP-BINDING PROTEIN"/>
    <property type="match status" value="1"/>
</dbReference>
<dbReference type="GO" id="GO:0005524">
    <property type="term" value="F:ATP binding"/>
    <property type="evidence" value="ECO:0007669"/>
    <property type="project" value="UniProtKB-KW"/>
</dbReference>
<evidence type="ECO:0000256" key="1">
    <source>
        <dbReference type="ARBA" id="ARBA00005417"/>
    </source>
</evidence>
<dbReference type="EMBL" id="LT907988">
    <property type="protein sequence ID" value="SOE51138.1"/>
    <property type="molecule type" value="Genomic_DNA"/>
</dbReference>
<reference evidence="8 9" key="2">
    <citation type="submission" date="2017-08" db="EMBL/GenBank/DDBJ databases">
        <authorList>
            <person name="de Groot N.N."/>
        </authorList>
    </citation>
    <scope>NUCLEOTIDE SEQUENCE [LARGE SCALE GENOMIC DNA]</scope>
    <source>
        <strain evidence="8">Orrdi1</strain>
    </source>
</reference>
<dbReference type="PROSITE" id="PS00211">
    <property type="entry name" value="ABC_TRANSPORTER_1"/>
    <property type="match status" value="1"/>
</dbReference>
<dbReference type="EMBL" id="FLRC01000012">
    <property type="protein sequence ID" value="SBT24988.1"/>
    <property type="molecule type" value="Genomic_DNA"/>
</dbReference>
<name>A0A1C3K0Q6_9BURK</name>
<dbReference type="STRING" id="1851544.ODI_00380"/>
<organism evidence="7 9">
    <name type="scientific">Orrella dioscoreae</name>
    <dbReference type="NCBI Taxonomy" id="1851544"/>
    <lineage>
        <taxon>Bacteria</taxon>
        <taxon>Pseudomonadati</taxon>
        <taxon>Pseudomonadota</taxon>
        <taxon>Betaproteobacteria</taxon>
        <taxon>Burkholderiales</taxon>
        <taxon>Alcaligenaceae</taxon>
        <taxon>Orrella</taxon>
    </lineage>
</organism>
<keyword evidence="2" id="KW-0813">Transport</keyword>
<evidence type="ECO:0000259" key="6">
    <source>
        <dbReference type="PROSITE" id="PS50893"/>
    </source>
</evidence>
<evidence type="ECO:0000313" key="7">
    <source>
        <dbReference type="EMBL" id="SBT24988.1"/>
    </source>
</evidence>
<dbReference type="InterPro" id="IPR050166">
    <property type="entry name" value="ABC_transporter_ATP-bind"/>
</dbReference>
<evidence type="ECO:0000313" key="9">
    <source>
        <dbReference type="Proteomes" id="UP000078558"/>
    </source>
</evidence>
<gene>
    <name evidence="7" type="ORF">ODI_00380</name>
    <name evidence="8" type="ORF">ODI_R3221</name>
</gene>
<dbReference type="RefSeq" id="WP_067752118.1">
    <property type="nucleotide sequence ID" value="NZ_LT907988.1"/>
</dbReference>
<evidence type="ECO:0000256" key="2">
    <source>
        <dbReference type="ARBA" id="ARBA00022448"/>
    </source>
</evidence>
<dbReference type="Proteomes" id="UP000078558">
    <property type="component" value="Chromosome I"/>
</dbReference>
<dbReference type="InterPro" id="IPR017871">
    <property type="entry name" value="ABC_transporter-like_CS"/>
</dbReference>
<keyword evidence="5" id="KW-0067">ATP-binding</keyword>
<keyword evidence="3" id="KW-1003">Cell membrane</keyword>
<dbReference type="GO" id="GO:0016887">
    <property type="term" value="F:ATP hydrolysis activity"/>
    <property type="evidence" value="ECO:0007669"/>
    <property type="project" value="InterPro"/>
</dbReference>
<keyword evidence="9" id="KW-1185">Reference proteome</keyword>
<protein>
    <submittedName>
        <fullName evidence="7">Hydroxymethylpyrimidine ABC transporter, ATPase component</fullName>
    </submittedName>
</protein>
<dbReference type="PANTHER" id="PTHR42788">
    <property type="entry name" value="TAURINE IMPORT ATP-BINDING PROTEIN-RELATED"/>
    <property type="match status" value="1"/>
</dbReference>
<dbReference type="CDD" id="cd03293">
    <property type="entry name" value="ABC_NrtD_SsuB_transporters"/>
    <property type="match status" value="1"/>
</dbReference>
<dbReference type="Gene3D" id="3.40.50.300">
    <property type="entry name" value="P-loop containing nucleotide triphosphate hydrolases"/>
    <property type="match status" value="1"/>
</dbReference>
<accession>A0A1C3K0Q6</accession>
<dbReference type="AlphaFoldDB" id="A0A1C3K0Q6"/>
<keyword evidence="3" id="KW-0472">Membrane</keyword>
<dbReference type="SUPFAM" id="SSF52540">
    <property type="entry name" value="P-loop containing nucleoside triphosphate hydrolases"/>
    <property type="match status" value="1"/>
</dbReference>
<dbReference type="KEGG" id="odi:ODI_R3221"/>
<proteinExistence type="inferred from homology"/>